<evidence type="ECO:0000256" key="3">
    <source>
        <dbReference type="ARBA" id="ARBA00022448"/>
    </source>
</evidence>
<keyword evidence="6 9" id="KW-1133">Transmembrane helix</keyword>
<dbReference type="Pfam" id="PF04178">
    <property type="entry name" value="Got1"/>
    <property type="match status" value="1"/>
</dbReference>
<evidence type="ECO:0000313" key="11">
    <source>
        <dbReference type="Proteomes" id="UP000094527"/>
    </source>
</evidence>
<evidence type="ECO:0000256" key="2">
    <source>
        <dbReference type="ARBA" id="ARBA00004141"/>
    </source>
</evidence>
<comment type="similarity">
    <text evidence="8 9">Belongs to the SFT2 family.</text>
</comment>
<dbReference type="AlphaFoldDB" id="A0A1D2N4Q5"/>
<comment type="caution">
    <text evidence="10">The sequence shown here is derived from an EMBL/GenBank/DDBJ whole genome shotgun (WGS) entry which is preliminary data.</text>
</comment>
<sequence length="269" mass="29483">MTVEKWIYYSRKRCTSNKMSRLKSSSLNSVEIDMEDDSSSLAGSSNAANELEQYLLEQKRSQNNNVLGYISNVGSSIGKYLPKRTGTGSIEDDIAVRFGNLFRSGSVSSGDGSGVSNATGSSSSFCCTLSRKERIIGFFVLLGMGLLFFTLSSLYIPVLLFAARKFSIFFTLGSVFTFASFSMLWGFTSFIKHLMTPERVPFTVMYFGSLFATLYFAVGLKSTIFTIVGIILQVISLISFLVSYLPGGVAGMKYLTSFVTSSMSRSLPI</sequence>
<keyword evidence="7 9" id="KW-0472">Membrane</keyword>
<evidence type="ECO:0000313" key="10">
    <source>
        <dbReference type="EMBL" id="ODN00244.1"/>
    </source>
</evidence>
<evidence type="ECO:0000256" key="9">
    <source>
        <dbReference type="RuleBase" id="RU363111"/>
    </source>
</evidence>
<dbReference type="GO" id="GO:0016020">
    <property type="term" value="C:membrane"/>
    <property type="evidence" value="ECO:0007669"/>
    <property type="project" value="UniProtKB-SubCell"/>
</dbReference>
<dbReference type="PANTHER" id="PTHR23137:SF36">
    <property type="entry name" value="VESICLE TRANSPORT PROTEIN SFT2C"/>
    <property type="match status" value="1"/>
</dbReference>
<feature type="transmembrane region" description="Helical" evidence="9">
    <location>
        <begin position="138"/>
        <end position="162"/>
    </location>
</feature>
<dbReference type="EMBL" id="LJIJ01000221">
    <property type="protein sequence ID" value="ODN00244.1"/>
    <property type="molecule type" value="Genomic_DNA"/>
</dbReference>
<evidence type="ECO:0000256" key="5">
    <source>
        <dbReference type="ARBA" id="ARBA00022927"/>
    </source>
</evidence>
<dbReference type="GO" id="GO:0012505">
    <property type="term" value="C:endomembrane system"/>
    <property type="evidence" value="ECO:0007669"/>
    <property type="project" value="UniProtKB-ARBA"/>
</dbReference>
<organism evidence="10 11">
    <name type="scientific">Orchesella cincta</name>
    <name type="common">Springtail</name>
    <name type="synonym">Podura cincta</name>
    <dbReference type="NCBI Taxonomy" id="48709"/>
    <lineage>
        <taxon>Eukaryota</taxon>
        <taxon>Metazoa</taxon>
        <taxon>Ecdysozoa</taxon>
        <taxon>Arthropoda</taxon>
        <taxon>Hexapoda</taxon>
        <taxon>Collembola</taxon>
        <taxon>Entomobryomorpha</taxon>
        <taxon>Entomobryoidea</taxon>
        <taxon>Orchesellidae</taxon>
        <taxon>Orchesellinae</taxon>
        <taxon>Orchesella</taxon>
    </lineage>
</organism>
<evidence type="ECO:0000256" key="1">
    <source>
        <dbReference type="ARBA" id="ARBA00003566"/>
    </source>
</evidence>
<keyword evidence="3 9" id="KW-0813">Transport</keyword>
<keyword evidence="4 9" id="KW-0812">Transmembrane</keyword>
<dbReference type="GO" id="GO:0015031">
    <property type="term" value="P:protein transport"/>
    <property type="evidence" value="ECO:0007669"/>
    <property type="project" value="UniProtKB-KW"/>
</dbReference>
<dbReference type="OrthoDB" id="270009at2759"/>
<evidence type="ECO:0000256" key="8">
    <source>
        <dbReference type="ARBA" id="ARBA00025800"/>
    </source>
</evidence>
<evidence type="ECO:0000256" key="6">
    <source>
        <dbReference type="ARBA" id="ARBA00022989"/>
    </source>
</evidence>
<name>A0A1D2N4Q5_ORCCI</name>
<feature type="transmembrane region" description="Helical" evidence="9">
    <location>
        <begin position="224"/>
        <end position="245"/>
    </location>
</feature>
<comment type="subcellular location">
    <subcellularLocation>
        <location evidence="2 9">Membrane</location>
        <topology evidence="2 9">Multi-pass membrane protein</topology>
    </subcellularLocation>
</comment>
<accession>A0A1D2N4Q5</accession>
<proteinExistence type="inferred from homology"/>
<dbReference type="GO" id="GO:0005737">
    <property type="term" value="C:cytoplasm"/>
    <property type="evidence" value="ECO:0007669"/>
    <property type="project" value="UniProtKB-ARBA"/>
</dbReference>
<dbReference type="Proteomes" id="UP000094527">
    <property type="component" value="Unassembled WGS sequence"/>
</dbReference>
<dbReference type="STRING" id="48709.A0A1D2N4Q5"/>
<dbReference type="PANTHER" id="PTHR23137">
    <property type="entry name" value="VESICLE TRANSPORT PROTEIN-RELATED"/>
    <property type="match status" value="1"/>
</dbReference>
<evidence type="ECO:0000256" key="7">
    <source>
        <dbReference type="ARBA" id="ARBA00023136"/>
    </source>
</evidence>
<feature type="transmembrane region" description="Helical" evidence="9">
    <location>
        <begin position="200"/>
        <end position="218"/>
    </location>
</feature>
<keyword evidence="11" id="KW-1185">Reference proteome</keyword>
<feature type="transmembrane region" description="Helical" evidence="9">
    <location>
        <begin position="168"/>
        <end position="188"/>
    </location>
</feature>
<keyword evidence="5 9" id="KW-0653">Protein transport</keyword>
<gene>
    <name evidence="10" type="ORF">Ocin01_06445</name>
</gene>
<comment type="function">
    <text evidence="1 9">May be involved in fusion of retrograde transport vesicles derived from an endocytic compartment with the Golgi complex.</text>
</comment>
<protein>
    <recommendedName>
        <fullName evidence="9">Vesicle transport protein</fullName>
    </recommendedName>
</protein>
<evidence type="ECO:0000256" key="4">
    <source>
        <dbReference type="ARBA" id="ARBA00022692"/>
    </source>
</evidence>
<dbReference type="InterPro" id="IPR007305">
    <property type="entry name" value="Vesicle_transpt_Got1/SFT2"/>
</dbReference>
<dbReference type="OMA" id="LIWYVIT"/>
<dbReference type="InterPro" id="IPR011691">
    <property type="entry name" value="Vesicle_transpt_SFT2"/>
</dbReference>
<dbReference type="GO" id="GO:0016192">
    <property type="term" value="P:vesicle-mediated transport"/>
    <property type="evidence" value="ECO:0007669"/>
    <property type="project" value="InterPro"/>
</dbReference>
<reference evidence="10 11" key="1">
    <citation type="journal article" date="2016" name="Genome Biol. Evol.">
        <title>Gene Family Evolution Reflects Adaptation to Soil Environmental Stressors in the Genome of the Collembolan Orchesella cincta.</title>
        <authorList>
            <person name="Faddeeva-Vakhrusheva A."/>
            <person name="Derks M.F."/>
            <person name="Anvar S.Y."/>
            <person name="Agamennone V."/>
            <person name="Suring W."/>
            <person name="Smit S."/>
            <person name="van Straalen N.M."/>
            <person name="Roelofs D."/>
        </authorList>
    </citation>
    <scope>NUCLEOTIDE SEQUENCE [LARGE SCALE GENOMIC DNA]</scope>
    <source>
        <tissue evidence="10">Mixed pool</tissue>
    </source>
</reference>